<reference evidence="1 2" key="1">
    <citation type="journal article" date="2017" name="DNA Res.">
        <title>Complete genome sequence and expression profile of the commercial lytic enzyme producer Lysobacter enzymogenes M497-1.</title>
        <authorList>
            <person name="Takami H."/>
            <person name="Toyoda A."/>
            <person name="Uchiyama I."/>
            <person name="Itoh T."/>
            <person name="Takaki Y."/>
            <person name="Arai W."/>
            <person name="Nishi S."/>
            <person name="Kawai M."/>
            <person name="Shinya K."/>
            <person name="Ikeda H."/>
        </authorList>
    </citation>
    <scope>NUCLEOTIDE SEQUENCE [LARGE SCALE GENOMIC DNA]</scope>
    <source>
        <strain evidence="1 2">M497-1</strain>
    </source>
</reference>
<accession>A0AAU9AQ02</accession>
<evidence type="ECO:0000313" key="2">
    <source>
        <dbReference type="Proteomes" id="UP000218824"/>
    </source>
</evidence>
<sequence>MGLEQARSDFQKLPPHTQVRIVVWELEHRKPSSSRFDYLLDRNGWKVGPFLLAEAARAKSLDVNVTLLLELADLGRLPIAGDDVQLVAAIARCYELGGQENRECEDLRLKLAAHVLRKGQ</sequence>
<evidence type="ECO:0000313" key="1">
    <source>
        <dbReference type="EMBL" id="BAV99364.1"/>
    </source>
</evidence>
<dbReference type="Proteomes" id="UP000218824">
    <property type="component" value="Chromosome"/>
</dbReference>
<organism evidence="1 2">
    <name type="scientific">Lysobacter enzymogenes</name>
    <dbReference type="NCBI Taxonomy" id="69"/>
    <lineage>
        <taxon>Bacteria</taxon>
        <taxon>Pseudomonadati</taxon>
        <taxon>Pseudomonadota</taxon>
        <taxon>Gammaproteobacteria</taxon>
        <taxon>Lysobacterales</taxon>
        <taxon>Lysobacteraceae</taxon>
        <taxon>Lysobacter</taxon>
    </lineage>
</organism>
<dbReference type="KEGG" id="lem:LEN_3877"/>
<protein>
    <submittedName>
        <fullName evidence="1">Uncharacterized protein</fullName>
    </submittedName>
</protein>
<proteinExistence type="predicted"/>
<gene>
    <name evidence="1" type="ORF">LEN_3877</name>
</gene>
<dbReference type="AlphaFoldDB" id="A0AAU9AQ02"/>
<dbReference type="EMBL" id="AP014940">
    <property type="protein sequence ID" value="BAV99364.1"/>
    <property type="molecule type" value="Genomic_DNA"/>
</dbReference>
<name>A0AAU9AQ02_LYSEN</name>